<proteinExistence type="predicted"/>
<organism evidence="2">
    <name type="scientific">Caenorhabditis brenneri</name>
    <name type="common">Nematode worm</name>
    <dbReference type="NCBI Taxonomy" id="135651"/>
    <lineage>
        <taxon>Eukaryota</taxon>
        <taxon>Metazoa</taxon>
        <taxon>Ecdysozoa</taxon>
        <taxon>Nematoda</taxon>
        <taxon>Chromadorea</taxon>
        <taxon>Rhabditida</taxon>
        <taxon>Rhabditina</taxon>
        <taxon>Rhabditomorpha</taxon>
        <taxon>Rhabditoidea</taxon>
        <taxon>Rhabditidae</taxon>
        <taxon>Peloderinae</taxon>
        <taxon>Caenorhabditis</taxon>
    </lineage>
</organism>
<protein>
    <submittedName>
        <fullName evidence="1">Uncharacterized protein</fullName>
    </submittedName>
</protein>
<accession>G0NGE8</accession>
<dbReference type="Proteomes" id="UP000008068">
    <property type="component" value="Unassembled WGS sequence"/>
</dbReference>
<dbReference type="HOGENOM" id="CLU_2706997_0_0_1"/>
<dbReference type="EMBL" id="GL379879">
    <property type="protein sequence ID" value="EGT59991.1"/>
    <property type="molecule type" value="Genomic_DNA"/>
</dbReference>
<keyword evidence="2" id="KW-1185">Reference proteome</keyword>
<evidence type="ECO:0000313" key="1">
    <source>
        <dbReference type="EMBL" id="EGT59991.1"/>
    </source>
</evidence>
<dbReference type="InParanoid" id="G0NGE8"/>
<dbReference type="AlphaFoldDB" id="G0NGE8"/>
<gene>
    <name evidence="1" type="ORF">CAEBREN_04385</name>
</gene>
<evidence type="ECO:0000313" key="2">
    <source>
        <dbReference type="Proteomes" id="UP000008068"/>
    </source>
</evidence>
<sequence length="73" mass="8325">MTHKKTYFYQMKTSQYEMNEFNALGTNGRIDCWIISIRTSPMVDNLDSVISPKLDPIATGSTIGKVYTDHNHV</sequence>
<name>G0NGE8_CAEBE</name>
<reference evidence="2" key="1">
    <citation type="submission" date="2011-07" db="EMBL/GenBank/DDBJ databases">
        <authorList>
            <consortium name="Caenorhabditis brenneri Sequencing and Analysis Consortium"/>
            <person name="Wilson R.K."/>
        </authorList>
    </citation>
    <scope>NUCLEOTIDE SEQUENCE [LARGE SCALE GENOMIC DNA]</scope>
    <source>
        <strain evidence="2">PB2801</strain>
    </source>
</reference>